<gene>
    <name evidence="1" type="ORF">RDB_LOCUS16368</name>
</gene>
<accession>A0A8H2XGA1</accession>
<dbReference type="EMBL" id="CAJMXA010000290">
    <property type="protein sequence ID" value="CAE6424317.1"/>
    <property type="molecule type" value="Genomic_DNA"/>
</dbReference>
<dbReference type="AlphaFoldDB" id="A0A8H2XGA1"/>
<name>A0A8H2XGA1_9AGAM</name>
<organism evidence="1 2">
    <name type="scientific">Rhizoctonia solani</name>
    <dbReference type="NCBI Taxonomy" id="456999"/>
    <lineage>
        <taxon>Eukaryota</taxon>
        <taxon>Fungi</taxon>
        <taxon>Dikarya</taxon>
        <taxon>Basidiomycota</taxon>
        <taxon>Agaricomycotina</taxon>
        <taxon>Agaricomycetes</taxon>
        <taxon>Cantharellales</taxon>
        <taxon>Ceratobasidiaceae</taxon>
        <taxon>Rhizoctonia</taxon>
    </lineage>
</organism>
<evidence type="ECO:0000313" key="1">
    <source>
        <dbReference type="EMBL" id="CAE6424317.1"/>
    </source>
</evidence>
<evidence type="ECO:0000313" key="2">
    <source>
        <dbReference type="Proteomes" id="UP000663853"/>
    </source>
</evidence>
<dbReference type="SUPFAM" id="SSF52047">
    <property type="entry name" value="RNI-like"/>
    <property type="match status" value="1"/>
</dbReference>
<comment type="caution">
    <text evidence="1">The sequence shown here is derived from an EMBL/GenBank/DDBJ whole genome shotgun (WGS) entry which is preliminary data.</text>
</comment>
<protein>
    <recommendedName>
        <fullName evidence="3">F-box domain-containing protein</fullName>
    </recommendedName>
</protein>
<reference evidence="1" key="1">
    <citation type="submission" date="2021-01" db="EMBL/GenBank/DDBJ databases">
        <authorList>
            <person name="Kaushik A."/>
        </authorList>
    </citation>
    <scope>NUCLEOTIDE SEQUENCE</scope>
    <source>
        <strain evidence="1">AG6-10EEA</strain>
    </source>
</reference>
<proteinExistence type="predicted"/>
<sequence length="504" mass="57920">MQTRSMSKSAKRRRLEEAGALVARPPPPIMRLPPELLSEIFIYAVYGPEDNDVMAILHRRIESIYQRVHTLLAVCTTWRSNGHACHALWTTVPIADHNGHERPLSTRFSLQRAGGQGLHLAISAWRFSSKRFEALKDHWHRFTVINIWSDSGTGDEINETLRMIIKHSPPESISALSLRQGKRRIDLFERYPLAHLEPEISRRIGLLSAFRVGNMNIDWARITFSHRLVELRIADQELRNDMEVTAFFVALSSAHELKELKLISSVFRLNQLNTTIPPGQVSLPKLEHLHLERLHFNVLKFLLSSIASGPYRLTLNLYEEVFLNRFPVANTQMMVTKAQICEFLKGVPIHKLILWGNVRFFWSTRIGLRCLLKSVPGLKTLVLNYFDLGMDLLPALKQPPAPKSVARETFFPILTRLDIHGAWLDVPLADLKPEFKDVLRSHHIQQMIFGGTQVRRFPWGIESAPLDASDEVFGWLKRNIPKFTVSCKPEQSPEATDMWRLWDI</sequence>
<dbReference type="Proteomes" id="UP000663853">
    <property type="component" value="Unassembled WGS sequence"/>
</dbReference>
<evidence type="ECO:0008006" key="3">
    <source>
        <dbReference type="Google" id="ProtNLM"/>
    </source>
</evidence>